<dbReference type="GO" id="GO:0005886">
    <property type="term" value="C:plasma membrane"/>
    <property type="evidence" value="ECO:0007669"/>
    <property type="project" value="UniProtKB-SubCell"/>
</dbReference>
<dbReference type="PANTHER" id="PTHR32502">
    <property type="entry name" value="N-ACETYLGALACTOSAMINE PERMEASE II COMPONENT-RELATED"/>
    <property type="match status" value="1"/>
</dbReference>
<keyword evidence="3" id="KW-1003">Cell membrane</keyword>
<dbReference type="STRING" id="1034346.GCA_000313565_01239"/>
<dbReference type="GO" id="GO:0009401">
    <property type="term" value="P:phosphoenolpyruvate-dependent sugar phosphotransferase system"/>
    <property type="evidence" value="ECO:0007669"/>
    <property type="project" value="UniProtKB-KW"/>
</dbReference>
<keyword evidence="5" id="KW-0598">Phosphotransferase system</keyword>
<gene>
    <name evidence="10" type="ORF">DES51_106185</name>
</gene>
<keyword evidence="7 9" id="KW-1133">Transmembrane helix</keyword>
<keyword evidence="6 9" id="KW-0812">Transmembrane</keyword>
<comment type="subcellular location">
    <subcellularLocation>
        <location evidence="1">Cell membrane</location>
        <topology evidence="1">Multi-pass membrane protein</topology>
    </subcellularLocation>
</comment>
<evidence type="ECO:0000256" key="2">
    <source>
        <dbReference type="ARBA" id="ARBA00022448"/>
    </source>
</evidence>
<evidence type="ECO:0000256" key="9">
    <source>
        <dbReference type="SAM" id="Phobius"/>
    </source>
</evidence>
<evidence type="ECO:0000313" key="10">
    <source>
        <dbReference type="EMBL" id="PXX79066.1"/>
    </source>
</evidence>
<evidence type="ECO:0000256" key="8">
    <source>
        <dbReference type="ARBA" id="ARBA00023136"/>
    </source>
</evidence>
<dbReference type="InterPro" id="IPR004700">
    <property type="entry name" value="PTS_IIC_man"/>
</dbReference>
<proteinExistence type="predicted"/>
<dbReference type="Proteomes" id="UP000247612">
    <property type="component" value="Unassembled WGS sequence"/>
</dbReference>
<keyword evidence="8 9" id="KW-0472">Membrane</keyword>
<dbReference type="RefSeq" id="WP_022937554.1">
    <property type="nucleotide sequence ID" value="NZ_CABKRQ010000003.1"/>
</dbReference>
<feature type="transmembrane region" description="Helical" evidence="9">
    <location>
        <begin position="174"/>
        <end position="200"/>
    </location>
</feature>
<evidence type="ECO:0000256" key="6">
    <source>
        <dbReference type="ARBA" id="ARBA00022692"/>
    </source>
</evidence>
<dbReference type="AlphaFoldDB" id="A0A318KTQ0"/>
<feature type="transmembrane region" description="Helical" evidence="9">
    <location>
        <begin position="58"/>
        <end position="83"/>
    </location>
</feature>
<accession>A0A318KTQ0</accession>
<dbReference type="GeneID" id="94439574"/>
<evidence type="ECO:0000256" key="3">
    <source>
        <dbReference type="ARBA" id="ARBA00022475"/>
    </source>
</evidence>
<evidence type="ECO:0000256" key="7">
    <source>
        <dbReference type="ARBA" id="ARBA00022989"/>
    </source>
</evidence>
<organism evidence="10 11">
    <name type="scientific">Dielma fastidiosa</name>
    <dbReference type="NCBI Taxonomy" id="1034346"/>
    <lineage>
        <taxon>Bacteria</taxon>
        <taxon>Bacillati</taxon>
        <taxon>Bacillota</taxon>
        <taxon>Erysipelotrichia</taxon>
        <taxon>Erysipelotrichales</taxon>
        <taxon>Erysipelotrichaceae</taxon>
        <taxon>Dielma</taxon>
    </lineage>
</organism>
<name>A0A318KTQ0_9FIRM</name>
<dbReference type="OrthoDB" id="9815089at2"/>
<keyword evidence="4" id="KW-0762">Sugar transport</keyword>
<reference evidence="10 11" key="1">
    <citation type="submission" date="2018-05" db="EMBL/GenBank/DDBJ databases">
        <title>Genomic Encyclopedia of Type Strains, Phase IV (KMG-IV): sequencing the most valuable type-strain genomes for metagenomic binning, comparative biology and taxonomic classification.</title>
        <authorList>
            <person name="Goeker M."/>
        </authorList>
    </citation>
    <scope>NUCLEOTIDE SEQUENCE [LARGE SCALE GENOMIC DNA]</scope>
    <source>
        <strain evidence="10 11">JC118</strain>
    </source>
</reference>
<evidence type="ECO:0000256" key="4">
    <source>
        <dbReference type="ARBA" id="ARBA00022597"/>
    </source>
</evidence>
<sequence length="264" mass="28142">MIIDAMKLSILYWIILLLDTYILSWQCLMRPIVVAPLAGLLLGDLKTGIVMGAALESVFMGISAIGGSVPADVTTGSIIAVAFTVLTGADMETGLALSLPIGTAMASINGLFTPVWGALSPYWEKLAGSGNIKNFEIQVMLVNLLTPIVSAVVLFFAVAYGVESLQAFLAVLPAWVMTGLGAASGMMLAVGFAILTSMIWSKEIGYFFFLGYVMVVYLGMGTLPIAIVGIVIAITMFMNEKRIVDLKNQITSSSQVISDEEDFF</sequence>
<dbReference type="EMBL" id="QJKH01000006">
    <property type="protein sequence ID" value="PXX79066.1"/>
    <property type="molecule type" value="Genomic_DNA"/>
</dbReference>
<dbReference type="PROSITE" id="PS51106">
    <property type="entry name" value="PTS_EIIC_TYPE_4"/>
    <property type="match status" value="1"/>
</dbReference>
<evidence type="ECO:0000256" key="1">
    <source>
        <dbReference type="ARBA" id="ARBA00004651"/>
    </source>
</evidence>
<feature type="transmembrane region" description="Helical" evidence="9">
    <location>
        <begin position="95"/>
        <end position="119"/>
    </location>
</feature>
<dbReference type="Pfam" id="PF03609">
    <property type="entry name" value="EII-Sor"/>
    <property type="match status" value="1"/>
</dbReference>
<dbReference type="InterPro" id="IPR050303">
    <property type="entry name" value="GatZ_KbaZ_carbometab"/>
</dbReference>
<feature type="transmembrane region" description="Helical" evidence="9">
    <location>
        <begin position="12"/>
        <end position="38"/>
    </location>
</feature>
<protein>
    <submittedName>
        <fullName evidence="10">PTS system mannose-specific IIC component/fructoselysine and glucoselysine-specific PTS system IIC component</fullName>
    </submittedName>
</protein>
<keyword evidence="11" id="KW-1185">Reference proteome</keyword>
<feature type="transmembrane region" description="Helical" evidence="9">
    <location>
        <begin position="206"/>
        <end position="237"/>
    </location>
</feature>
<evidence type="ECO:0000256" key="5">
    <source>
        <dbReference type="ARBA" id="ARBA00022683"/>
    </source>
</evidence>
<dbReference type="PANTHER" id="PTHR32502:SF8">
    <property type="entry name" value="N-ACETYLGALACTOSAMINE PERMEASE IIC COMPONENT 1"/>
    <property type="match status" value="1"/>
</dbReference>
<feature type="transmembrane region" description="Helical" evidence="9">
    <location>
        <begin position="139"/>
        <end position="162"/>
    </location>
</feature>
<keyword evidence="2" id="KW-0813">Transport</keyword>
<comment type="caution">
    <text evidence="10">The sequence shown here is derived from an EMBL/GenBank/DDBJ whole genome shotgun (WGS) entry which is preliminary data.</text>
</comment>
<evidence type="ECO:0000313" key="11">
    <source>
        <dbReference type="Proteomes" id="UP000247612"/>
    </source>
</evidence>